<dbReference type="EMBL" id="JADYXP020000025">
    <property type="protein sequence ID" value="KAL0100973.1"/>
    <property type="molecule type" value="Genomic_DNA"/>
</dbReference>
<keyword evidence="1" id="KW-1133">Transmembrane helix</keyword>
<reference evidence="2 3" key="1">
    <citation type="submission" date="2023-03" db="EMBL/GenBank/DDBJ databases">
        <title>High recombination rates correlate with genetic variation in Cardiocondyla obscurior ants.</title>
        <authorList>
            <person name="Errbii M."/>
        </authorList>
    </citation>
    <scope>NUCLEOTIDE SEQUENCE [LARGE SCALE GENOMIC DNA]</scope>
    <source>
        <strain evidence="2">Alpha-2009</strain>
        <tissue evidence="2">Whole body</tissue>
    </source>
</reference>
<evidence type="ECO:0000256" key="1">
    <source>
        <dbReference type="SAM" id="Phobius"/>
    </source>
</evidence>
<sequence>MFYEEDEDGNLLDDISETEELDKKIISIVRANRFLYNKIKNFTVKHRFAQLRQRFVKERKKVIQSQVSANYFHFVLNSVEMYTVIFLILLFQYII</sequence>
<dbReference type="Proteomes" id="UP001430953">
    <property type="component" value="Unassembled WGS sequence"/>
</dbReference>
<dbReference type="AlphaFoldDB" id="A0AAW2EE21"/>
<feature type="transmembrane region" description="Helical" evidence="1">
    <location>
        <begin position="71"/>
        <end position="94"/>
    </location>
</feature>
<proteinExistence type="predicted"/>
<gene>
    <name evidence="2" type="ORF">PUN28_019394</name>
</gene>
<keyword evidence="1" id="KW-0812">Transmembrane</keyword>
<evidence type="ECO:0000313" key="3">
    <source>
        <dbReference type="Proteomes" id="UP001430953"/>
    </source>
</evidence>
<name>A0AAW2EE21_9HYME</name>
<organism evidence="2 3">
    <name type="scientific">Cardiocondyla obscurior</name>
    <dbReference type="NCBI Taxonomy" id="286306"/>
    <lineage>
        <taxon>Eukaryota</taxon>
        <taxon>Metazoa</taxon>
        <taxon>Ecdysozoa</taxon>
        <taxon>Arthropoda</taxon>
        <taxon>Hexapoda</taxon>
        <taxon>Insecta</taxon>
        <taxon>Pterygota</taxon>
        <taxon>Neoptera</taxon>
        <taxon>Endopterygota</taxon>
        <taxon>Hymenoptera</taxon>
        <taxon>Apocrita</taxon>
        <taxon>Aculeata</taxon>
        <taxon>Formicoidea</taxon>
        <taxon>Formicidae</taxon>
        <taxon>Myrmicinae</taxon>
        <taxon>Cardiocondyla</taxon>
    </lineage>
</organism>
<keyword evidence="1" id="KW-0472">Membrane</keyword>
<evidence type="ECO:0000313" key="2">
    <source>
        <dbReference type="EMBL" id="KAL0100973.1"/>
    </source>
</evidence>
<comment type="caution">
    <text evidence="2">The sequence shown here is derived from an EMBL/GenBank/DDBJ whole genome shotgun (WGS) entry which is preliminary data.</text>
</comment>
<protein>
    <submittedName>
        <fullName evidence="2">Uncharacterized protein</fullName>
    </submittedName>
</protein>
<accession>A0AAW2EE21</accession>
<keyword evidence="3" id="KW-1185">Reference proteome</keyword>